<evidence type="ECO:0000256" key="10">
    <source>
        <dbReference type="ARBA" id="ARBA00023180"/>
    </source>
</evidence>
<dbReference type="KEGG" id="mbe:MBM_01620"/>
<dbReference type="InterPro" id="IPR024671">
    <property type="entry name" value="Atg22-like"/>
</dbReference>
<evidence type="ECO:0000313" key="14">
    <source>
        <dbReference type="EMBL" id="EKD19668.1"/>
    </source>
</evidence>
<evidence type="ECO:0000256" key="2">
    <source>
        <dbReference type="ARBA" id="ARBA00006978"/>
    </source>
</evidence>
<feature type="transmembrane region" description="Helical" evidence="12">
    <location>
        <begin position="402"/>
        <end position="419"/>
    </location>
</feature>
<feature type="region of interest" description="Disordered" evidence="13">
    <location>
        <begin position="571"/>
        <end position="603"/>
    </location>
</feature>
<dbReference type="GO" id="GO:0032974">
    <property type="term" value="P:amino acid transmembrane export from vacuole"/>
    <property type="evidence" value="ECO:0007669"/>
    <property type="project" value="InterPro"/>
</dbReference>
<dbReference type="eggNOG" id="ENOG502QVD3">
    <property type="taxonomic scope" value="Eukaryota"/>
</dbReference>
<dbReference type="Proteomes" id="UP000006753">
    <property type="component" value="Unassembled WGS sequence"/>
</dbReference>
<dbReference type="PANTHER" id="PTHR23519:SF3">
    <property type="entry name" value="AUTOPHAGY-RELATED PROTEIN 22-2"/>
    <property type="match status" value="1"/>
</dbReference>
<dbReference type="GeneID" id="18757555"/>
<evidence type="ECO:0000256" key="1">
    <source>
        <dbReference type="ARBA" id="ARBA00004128"/>
    </source>
</evidence>
<dbReference type="EMBL" id="JH921430">
    <property type="protein sequence ID" value="EKD19668.1"/>
    <property type="molecule type" value="Genomic_DNA"/>
</dbReference>
<dbReference type="FunCoup" id="K1XFW1">
    <property type="interactions" value="26"/>
</dbReference>
<dbReference type="GO" id="GO:0005774">
    <property type="term" value="C:vacuolar membrane"/>
    <property type="evidence" value="ECO:0007669"/>
    <property type="project" value="UniProtKB-SubCell"/>
</dbReference>
<feature type="transmembrane region" description="Helical" evidence="12">
    <location>
        <begin position="289"/>
        <end position="307"/>
    </location>
</feature>
<dbReference type="AlphaFoldDB" id="K1XFW1"/>
<feature type="transmembrane region" description="Helical" evidence="12">
    <location>
        <begin position="502"/>
        <end position="523"/>
    </location>
</feature>
<feature type="transmembrane region" description="Helical" evidence="12">
    <location>
        <begin position="30"/>
        <end position="49"/>
    </location>
</feature>
<keyword evidence="6 12" id="KW-0029">Amino-acid transport</keyword>
<feature type="transmembrane region" description="Helical" evidence="12">
    <location>
        <begin position="357"/>
        <end position="390"/>
    </location>
</feature>
<dbReference type="CDD" id="cd17483">
    <property type="entry name" value="MFS_Atg22_like"/>
    <property type="match status" value="1"/>
</dbReference>
<dbReference type="Gene3D" id="1.20.1250.20">
    <property type="entry name" value="MFS general substrate transporter like domains"/>
    <property type="match status" value="1"/>
</dbReference>
<dbReference type="SUPFAM" id="SSF103473">
    <property type="entry name" value="MFS general substrate transporter"/>
    <property type="match status" value="1"/>
</dbReference>
<comment type="similarity">
    <text evidence="2 12">Belongs to the ATG22 family.</text>
</comment>
<feature type="transmembrane region" description="Helical" evidence="12">
    <location>
        <begin position="439"/>
        <end position="461"/>
    </location>
</feature>
<accession>K1XFW1</accession>
<comment type="subcellular location">
    <subcellularLocation>
        <location evidence="1 12">Vacuole membrane</location>
        <topology evidence="1 12">Multi-pass membrane protein</topology>
    </subcellularLocation>
</comment>
<dbReference type="OMA" id="QPWEIFP"/>
<keyword evidence="8 12" id="KW-0072">Autophagy</keyword>
<evidence type="ECO:0000256" key="5">
    <source>
        <dbReference type="ARBA" id="ARBA00022692"/>
    </source>
</evidence>
<evidence type="ECO:0000313" key="15">
    <source>
        <dbReference type="Proteomes" id="UP000006753"/>
    </source>
</evidence>
<keyword evidence="7 12" id="KW-1133">Transmembrane helix</keyword>
<keyword evidence="5 12" id="KW-0812">Transmembrane</keyword>
<evidence type="ECO:0000256" key="6">
    <source>
        <dbReference type="ARBA" id="ARBA00022970"/>
    </source>
</evidence>
<protein>
    <recommendedName>
        <fullName evidence="12">Autophagy-related protein</fullName>
    </recommendedName>
</protein>
<feature type="transmembrane region" description="Helical" evidence="12">
    <location>
        <begin position="257"/>
        <end position="277"/>
    </location>
</feature>
<dbReference type="PANTHER" id="PTHR23519">
    <property type="entry name" value="AUTOPHAGY-RELATED PROTEIN 22"/>
    <property type="match status" value="1"/>
</dbReference>
<dbReference type="InParanoid" id="K1XFW1"/>
<keyword evidence="9 12" id="KW-0472">Membrane</keyword>
<organism evidence="14 15">
    <name type="scientific">Marssonina brunnea f. sp. multigermtubi (strain MB_m1)</name>
    <name type="common">Marssonina leaf spot fungus</name>
    <dbReference type="NCBI Taxonomy" id="1072389"/>
    <lineage>
        <taxon>Eukaryota</taxon>
        <taxon>Fungi</taxon>
        <taxon>Dikarya</taxon>
        <taxon>Ascomycota</taxon>
        <taxon>Pezizomycotina</taxon>
        <taxon>Leotiomycetes</taxon>
        <taxon>Helotiales</taxon>
        <taxon>Drepanopezizaceae</taxon>
        <taxon>Drepanopeziza</taxon>
    </lineage>
</organism>
<keyword evidence="10" id="KW-0325">Glycoprotein</keyword>
<keyword evidence="4 12" id="KW-0926">Vacuole</keyword>
<dbReference type="GO" id="GO:0006914">
    <property type="term" value="P:autophagy"/>
    <property type="evidence" value="ECO:0007669"/>
    <property type="project" value="UniProtKB-KW"/>
</dbReference>
<feature type="region of interest" description="Disordered" evidence="13">
    <location>
        <begin position="1"/>
        <end position="22"/>
    </location>
</feature>
<evidence type="ECO:0000256" key="3">
    <source>
        <dbReference type="ARBA" id="ARBA00022448"/>
    </source>
</evidence>
<keyword evidence="15" id="KW-1185">Reference proteome</keyword>
<name>K1XFW1_MARBU</name>
<dbReference type="HOGENOM" id="CLU_017518_1_0_1"/>
<proteinExistence type="inferred from homology"/>
<feature type="transmembrane region" description="Helical" evidence="12">
    <location>
        <begin position="328"/>
        <end position="345"/>
    </location>
</feature>
<dbReference type="InterPro" id="IPR036259">
    <property type="entry name" value="MFS_trans_sf"/>
</dbReference>
<feature type="transmembrane region" description="Helical" evidence="12">
    <location>
        <begin position="166"/>
        <end position="189"/>
    </location>
</feature>
<feature type="transmembrane region" description="Helical" evidence="12">
    <location>
        <begin position="141"/>
        <end position="160"/>
    </location>
</feature>
<evidence type="ECO:0000256" key="7">
    <source>
        <dbReference type="ARBA" id="ARBA00022989"/>
    </source>
</evidence>
<reference evidence="14 15" key="1">
    <citation type="journal article" date="2012" name="BMC Genomics">
        <title>Sequencing the genome of Marssonina brunnea reveals fungus-poplar co-evolution.</title>
        <authorList>
            <person name="Zhu S."/>
            <person name="Cao Y.-Z."/>
            <person name="Jiang C."/>
            <person name="Tan B.-Y."/>
            <person name="Wang Z."/>
            <person name="Feng S."/>
            <person name="Zhang L."/>
            <person name="Su X.-H."/>
            <person name="Brejova B."/>
            <person name="Vinar T."/>
            <person name="Xu M."/>
            <person name="Wang M.-X."/>
            <person name="Zhang S.-G."/>
            <person name="Huang M.-R."/>
            <person name="Wu R."/>
            <person name="Zhou Y."/>
        </authorList>
    </citation>
    <scope>NUCLEOTIDE SEQUENCE [LARGE SCALE GENOMIC DNA]</scope>
    <source>
        <strain evidence="14 15">MB_m1</strain>
    </source>
</reference>
<dbReference type="InterPro" id="IPR050495">
    <property type="entry name" value="ATG22/LtaA_families"/>
</dbReference>
<feature type="transmembrane region" description="Helical" evidence="12">
    <location>
        <begin position="109"/>
        <end position="129"/>
    </location>
</feature>
<evidence type="ECO:0000256" key="9">
    <source>
        <dbReference type="ARBA" id="ARBA00023136"/>
    </source>
</evidence>
<comment type="function">
    <text evidence="11 12">Vacuolar effluxer which mediate the efflux of amino acids resulting from autophagic degradation. The release of autophagic amino acids allows the maintenance of protein synthesis and viability during nitrogen starvation.</text>
</comment>
<feature type="transmembrane region" description="Helical" evidence="12">
    <location>
        <begin position="473"/>
        <end position="496"/>
    </location>
</feature>
<keyword evidence="3 12" id="KW-0813">Transport</keyword>
<dbReference type="STRING" id="1072389.K1XFW1"/>
<evidence type="ECO:0000256" key="11">
    <source>
        <dbReference type="ARBA" id="ARBA00024801"/>
    </source>
</evidence>
<evidence type="ECO:0000256" key="8">
    <source>
        <dbReference type="ARBA" id="ARBA00023006"/>
    </source>
</evidence>
<evidence type="ECO:0000256" key="4">
    <source>
        <dbReference type="ARBA" id="ARBA00022554"/>
    </source>
</evidence>
<evidence type="ECO:0000256" key="12">
    <source>
        <dbReference type="RuleBase" id="RU363073"/>
    </source>
</evidence>
<gene>
    <name evidence="14" type="ORF">MBM_01620</name>
</gene>
<sequence length="630" mass="68242">MEDGKYVKLRKPRYEDEDTSPTTSRELKGFYVYSLAAEVFAVCGVGSFLPVTLEQLARENGVLWSDQTTPCVAKTSTRVAARVVAARAAASDTTQCVIPALGNMTTSSFALYTFSIAVFVQALALVSFSAVADHGLYRKKFLTAFGFCGSISSMLFIAVVPQAFLLAPLLVVIGVTCLGSSFVILNSFLPLLVANHPQVASDDLAEKDRSSIPPRVHSLDSGDRFSIDRSLDLTRQAANDEKDSVALKLSTQISSTGVGIGYAAAVFVQILSILLLFGMSKLSSVSSTLPLRLVLLLVGTWWLLFTIPSSMWLRDRPGPPLKKISDGNVLRSCFAYTLFAWGSVWKTVKIAVKLRQMVIFLIAWFLLIAIALLSITATASGIAGATLWPLISRRLELKTNRTIVACILAMELIPLYGLLGYVPLVKSWGVGGLQQAWEIYPLGFIHGFVMGGLSSYCRSLFGQLIPPGNEAAFYALYAITDKGSSALGPALVGLIVDATGSIRPAFAFLAILILLPLPLMMAVDAERGRADAAVLRRRRKKARRGIDADECLESRAAGTPVLEEEAEGLMRDHEYNDAETPTSTVGDDLGDKGHEDATTPQEVFSKIRRELRVVLRTLHRQPSASPARLG</sequence>
<dbReference type="OrthoDB" id="192733at2759"/>
<evidence type="ECO:0000256" key="13">
    <source>
        <dbReference type="SAM" id="MobiDB-lite"/>
    </source>
</evidence>
<dbReference type="InterPro" id="IPR044738">
    <property type="entry name" value="Atg22"/>
</dbReference>
<dbReference type="Pfam" id="PF11700">
    <property type="entry name" value="ATG22"/>
    <property type="match status" value="2"/>
</dbReference>